<feature type="compositionally biased region" description="Low complexity" evidence="1">
    <location>
        <begin position="414"/>
        <end position="426"/>
    </location>
</feature>
<feature type="compositionally biased region" description="Pro residues" evidence="1">
    <location>
        <begin position="42"/>
        <end position="59"/>
    </location>
</feature>
<organism evidence="2">
    <name type="scientific">Rhodotorula toruloides</name>
    <name type="common">Yeast</name>
    <name type="synonym">Rhodosporidium toruloides</name>
    <dbReference type="NCBI Taxonomy" id="5286"/>
    <lineage>
        <taxon>Eukaryota</taxon>
        <taxon>Fungi</taxon>
        <taxon>Dikarya</taxon>
        <taxon>Basidiomycota</taxon>
        <taxon>Pucciniomycotina</taxon>
        <taxon>Microbotryomycetes</taxon>
        <taxon>Sporidiobolales</taxon>
        <taxon>Sporidiobolaceae</taxon>
        <taxon>Rhodotorula</taxon>
    </lineage>
</organism>
<evidence type="ECO:0000256" key="1">
    <source>
        <dbReference type="SAM" id="MobiDB-lite"/>
    </source>
</evidence>
<feature type="compositionally biased region" description="Polar residues" evidence="1">
    <location>
        <begin position="263"/>
        <end position="279"/>
    </location>
</feature>
<feature type="region of interest" description="Disordered" evidence="1">
    <location>
        <begin position="89"/>
        <end position="113"/>
    </location>
</feature>
<feature type="region of interest" description="Disordered" evidence="1">
    <location>
        <begin position="350"/>
        <end position="385"/>
    </location>
</feature>
<sequence length="478" mass="51869">MPGPTMRDPSVQASRRRRLSLKALKNPFRRTSDTPSFDFPAFEPPPLPGPDDDLPPSPPRVEIRVERATANGLSKKLRRRSLIERVQGEKELVAEQKARKERGSDRRKSSLSTACDAAEIKERWMRQQDAVVLAKDLEVSLLVPPASDTPSSNFRFPSLEPSPRGSSVQHGSPSPRQADGPFPTLPYSTYTPPVEPPASPTTRDIMRTMAKPFPSKPVAPRAIDHSRNQSTTDSLVTPASSTDLDETRQLSYMFPVPPERTSPRQPDQATLPPLSTCSFSAAGPQDSDAILVSPKDAFGPRPLRAEQRPVSAVEASSTARPWTPVEQRRPSSMSFLPAAPVPLRRLSRAGTSDSLDLATTSSQARGGSTAGVVRRPISIPSQRGGQRISASLLLAGDVPAPVHGAGSVRGQDRASWASMQSQASSGSGRGGSGGDQRRSSKRLSRAEGWYEEDEEQVERVQDHVLDPKMEALVRELGI</sequence>
<evidence type="ECO:0000313" key="2">
    <source>
        <dbReference type="EMBL" id="CDR49530.1"/>
    </source>
</evidence>
<gene>
    <name evidence="2" type="ORF">RHTO0S_27e01618g</name>
</gene>
<dbReference type="EMBL" id="LK052962">
    <property type="protein sequence ID" value="CDR49530.1"/>
    <property type="molecule type" value="Genomic_DNA"/>
</dbReference>
<name>A0A061BR62_RHOTO</name>
<protein>
    <submittedName>
        <fullName evidence="2">RHTO0S27e01618g1_1</fullName>
    </submittedName>
</protein>
<proteinExistence type="predicted"/>
<feature type="compositionally biased region" description="Basic and acidic residues" evidence="1">
    <location>
        <begin position="89"/>
        <end position="108"/>
    </location>
</feature>
<dbReference type="AlphaFoldDB" id="A0A061BR62"/>
<feature type="compositionally biased region" description="Polar residues" evidence="1">
    <location>
        <begin position="228"/>
        <end position="242"/>
    </location>
</feature>
<feature type="region of interest" description="Disordered" evidence="1">
    <location>
        <begin position="1"/>
        <end position="59"/>
    </location>
</feature>
<dbReference type="OrthoDB" id="2526502at2759"/>
<accession>A0A061BR62</accession>
<feature type="compositionally biased region" description="Low complexity" evidence="1">
    <location>
        <begin position="351"/>
        <end position="362"/>
    </location>
</feature>
<feature type="region of interest" description="Disordered" evidence="1">
    <location>
        <begin position="399"/>
        <end position="462"/>
    </location>
</feature>
<feature type="region of interest" description="Disordered" evidence="1">
    <location>
        <begin position="142"/>
        <end position="336"/>
    </location>
</feature>
<feature type="compositionally biased region" description="Polar residues" evidence="1">
    <location>
        <begin position="164"/>
        <end position="175"/>
    </location>
</feature>
<reference evidence="2" key="1">
    <citation type="journal article" date="2014" name="Genome Announc.">
        <title>Draft genome sequence of Rhodosporidium toruloides CECT1137, an oleaginous yeast of biotechnological interest.</title>
        <authorList>
            <person name="Morin N."/>
            <person name="Calcas X."/>
            <person name="Devillers H."/>
            <person name="Durrens P."/>
            <person name="Sherman D.J."/>
            <person name="Nicaud J.-M."/>
            <person name="Neuveglise C."/>
        </authorList>
    </citation>
    <scope>NUCLEOTIDE SEQUENCE</scope>
    <source>
        <strain evidence="2">CECT1137</strain>
    </source>
</reference>